<dbReference type="PANTHER" id="PTHR31672">
    <property type="entry name" value="BNACNNG10540D PROTEIN"/>
    <property type="match status" value="1"/>
</dbReference>
<protein>
    <recommendedName>
        <fullName evidence="1">F-box domain-containing protein</fullName>
    </recommendedName>
</protein>
<dbReference type="PROSITE" id="PS50181">
    <property type="entry name" value="FBOX"/>
    <property type="match status" value="1"/>
</dbReference>
<dbReference type="Pfam" id="PF00646">
    <property type="entry name" value="F-box"/>
    <property type="match status" value="1"/>
</dbReference>
<dbReference type="NCBIfam" id="TIGR01640">
    <property type="entry name" value="F_box_assoc_1"/>
    <property type="match status" value="1"/>
</dbReference>
<dbReference type="AlphaFoldDB" id="A0ABC8SXP8"/>
<name>A0ABC8SXP8_9AQUA</name>
<feature type="domain" description="F-box" evidence="1">
    <location>
        <begin position="4"/>
        <end position="50"/>
    </location>
</feature>
<evidence type="ECO:0000259" key="1">
    <source>
        <dbReference type="PROSITE" id="PS50181"/>
    </source>
</evidence>
<comment type="caution">
    <text evidence="2">The sequence shown here is derived from an EMBL/GenBank/DDBJ whole genome shotgun (WGS) entry which is preliminary data.</text>
</comment>
<reference evidence="2 3" key="1">
    <citation type="submission" date="2024-02" db="EMBL/GenBank/DDBJ databases">
        <authorList>
            <person name="Vignale AGUSTIN F."/>
            <person name="Sosa J E."/>
            <person name="Modenutti C."/>
        </authorList>
    </citation>
    <scope>NUCLEOTIDE SEQUENCE [LARGE SCALE GENOMIC DNA]</scope>
</reference>
<dbReference type="PANTHER" id="PTHR31672:SF13">
    <property type="entry name" value="F-BOX PROTEIN CPR30-LIKE"/>
    <property type="match status" value="1"/>
</dbReference>
<dbReference type="EMBL" id="CAUOFW020003758">
    <property type="protein sequence ID" value="CAK9161884.1"/>
    <property type="molecule type" value="Genomic_DNA"/>
</dbReference>
<dbReference type="Gene3D" id="1.20.1280.50">
    <property type="match status" value="1"/>
</dbReference>
<keyword evidence="3" id="KW-1185">Reference proteome</keyword>
<evidence type="ECO:0000313" key="3">
    <source>
        <dbReference type="Proteomes" id="UP001642360"/>
    </source>
</evidence>
<dbReference type="Proteomes" id="UP001642360">
    <property type="component" value="Unassembled WGS sequence"/>
</dbReference>
<dbReference type="InterPro" id="IPR006527">
    <property type="entry name" value="F-box-assoc_dom_typ1"/>
</dbReference>
<proteinExistence type="predicted"/>
<dbReference type="InterPro" id="IPR036047">
    <property type="entry name" value="F-box-like_dom_sf"/>
</dbReference>
<dbReference type="InterPro" id="IPR017451">
    <property type="entry name" value="F-box-assoc_interact_dom"/>
</dbReference>
<dbReference type="Pfam" id="PF07734">
    <property type="entry name" value="FBA_1"/>
    <property type="match status" value="1"/>
</dbReference>
<accession>A0ABC8SXP8</accession>
<evidence type="ECO:0000313" key="2">
    <source>
        <dbReference type="EMBL" id="CAK9161884.1"/>
    </source>
</evidence>
<dbReference type="InterPro" id="IPR001810">
    <property type="entry name" value="F-box_dom"/>
</dbReference>
<dbReference type="CDD" id="cd22157">
    <property type="entry name" value="F-box_AtFBW1-like"/>
    <property type="match status" value="1"/>
</dbReference>
<gene>
    <name evidence="2" type="ORF">ILEXP_LOCUS30711</name>
</gene>
<organism evidence="2 3">
    <name type="scientific">Ilex paraguariensis</name>
    <name type="common">yerba mate</name>
    <dbReference type="NCBI Taxonomy" id="185542"/>
    <lineage>
        <taxon>Eukaryota</taxon>
        <taxon>Viridiplantae</taxon>
        <taxon>Streptophyta</taxon>
        <taxon>Embryophyta</taxon>
        <taxon>Tracheophyta</taxon>
        <taxon>Spermatophyta</taxon>
        <taxon>Magnoliopsida</taxon>
        <taxon>eudicotyledons</taxon>
        <taxon>Gunneridae</taxon>
        <taxon>Pentapetalae</taxon>
        <taxon>asterids</taxon>
        <taxon>campanulids</taxon>
        <taxon>Aquifoliales</taxon>
        <taxon>Aquifoliaceae</taxon>
        <taxon>Ilex</taxon>
    </lineage>
</organism>
<dbReference type="SUPFAM" id="SSF81383">
    <property type="entry name" value="F-box domain"/>
    <property type="match status" value="1"/>
</dbReference>
<dbReference type="InterPro" id="IPR050796">
    <property type="entry name" value="SCF_F-box_component"/>
</dbReference>
<dbReference type="SMART" id="SM00256">
    <property type="entry name" value="FBOX"/>
    <property type="match status" value="1"/>
</dbReference>
<sequence>MDASRASPEIPEDIVTNVLLNLPVKSLLRFKCVSRPWRSLISQSQFTKNHLNRATGSNNDKLARYGYLDFKSHPSRESVNFCSCEVLSNVGRVTKFEYPFGSYFLNAEILGSCNGLLLIGKSSETLYLWNPSTREYKKFSIPYSDGARHFLWGLGFDSSSDDYKVVRVVRCKSQAPIAKFYSVKSNSWSDYRDFPYRTFHNQVGIILNKSLHWIVNHAKPINQNSAMKVIVCFDPTMEQFDEIQLPYWAVKYSKIELGLLGGSLCISHIHDNCCVSLWTMKQCTVNECWTKLFTIPFPLGYVKPLAYRENGEVVMEVNRNRLVTYKPVDGKFTRVLQCDNNGGFKVVPLGDNDGLVQQQAQGKRKGEEKRLVSC</sequence>